<evidence type="ECO:0000313" key="3">
    <source>
        <dbReference type="Proteomes" id="UP000298652"/>
    </source>
</evidence>
<reference evidence="2" key="1">
    <citation type="submission" date="2019-03" db="EMBL/GenBank/DDBJ databases">
        <title>WGS assembly of Setaria viridis.</title>
        <authorList>
            <person name="Huang P."/>
            <person name="Jenkins J."/>
            <person name="Grimwood J."/>
            <person name="Barry K."/>
            <person name="Healey A."/>
            <person name="Mamidi S."/>
            <person name="Sreedasyam A."/>
            <person name="Shu S."/>
            <person name="Feldman M."/>
            <person name="Wu J."/>
            <person name="Yu Y."/>
            <person name="Chen C."/>
            <person name="Johnson J."/>
            <person name="Rokhsar D."/>
            <person name="Baxter I."/>
            <person name="Schmutz J."/>
            <person name="Brutnell T."/>
            <person name="Kellogg E."/>
        </authorList>
    </citation>
    <scope>NUCLEOTIDE SEQUENCE [LARGE SCALE GENOMIC DNA]</scope>
</reference>
<dbReference type="Gramene" id="TKW00895">
    <property type="protein sequence ID" value="TKW00895"/>
    <property type="gene ID" value="SEVIR_8G142600v2"/>
</dbReference>
<name>A0A4U6TIX5_SETVI</name>
<dbReference type="Proteomes" id="UP000298652">
    <property type="component" value="Chromosome 8"/>
</dbReference>
<keyword evidence="3" id="KW-1185">Reference proteome</keyword>
<accession>A0A4U6TIX5</accession>
<protein>
    <submittedName>
        <fullName evidence="2">Uncharacterized protein</fullName>
    </submittedName>
</protein>
<evidence type="ECO:0000256" key="1">
    <source>
        <dbReference type="SAM" id="MobiDB-lite"/>
    </source>
</evidence>
<dbReference type="AlphaFoldDB" id="A0A4U6TIX5"/>
<feature type="region of interest" description="Disordered" evidence="1">
    <location>
        <begin position="1"/>
        <end position="27"/>
    </location>
</feature>
<organism evidence="2 3">
    <name type="scientific">Setaria viridis</name>
    <name type="common">Green bristlegrass</name>
    <name type="synonym">Setaria italica subsp. viridis</name>
    <dbReference type="NCBI Taxonomy" id="4556"/>
    <lineage>
        <taxon>Eukaryota</taxon>
        <taxon>Viridiplantae</taxon>
        <taxon>Streptophyta</taxon>
        <taxon>Embryophyta</taxon>
        <taxon>Tracheophyta</taxon>
        <taxon>Spermatophyta</taxon>
        <taxon>Magnoliopsida</taxon>
        <taxon>Liliopsida</taxon>
        <taxon>Poales</taxon>
        <taxon>Poaceae</taxon>
        <taxon>PACMAD clade</taxon>
        <taxon>Panicoideae</taxon>
        <taxon>Panicodae</taxon>
        <taxon>Paniceae</taxon>
        <taxon>Cenchrinae</taxon>
        <taxon>Setaria</taxon>
    </lineage>
</organism>
<dbReference type="EMBL" id="CM016559">
    <property type="protein sequence ID" value="TKW00895.1"/>
    <property type="molecule type" value="Genomic_DNA"/>
</dbReference>
<sequence>MAGAPLADRGGRVARQARVQQTSGRAGVRARDGFAGVAGWRGGCSRRHGWGSSWRRRQRRVSIREGVRSRGGACPWAKRGSAGVAGRARSHWRLGAQGSILPGPVTGRRHCTSEVAPRGGGALEHACSGAFWAERFAGSLAGPVFKRLDLPILEPCNINSLNKSCSPHIRVQLS</sequence>
<proteinExistence type="predicted"/>
<evidence type="ECO:0000313" key="2">
    <source>
        <dbReference type="EMBL" id="TKW00895.1"/>
    </source>
</evidence>
<gene>
    <name evidence="2" type="ORF">SEVIR_8G142600v2</name>
</gene>